<dbReference type="PANTHER" id="PTHR16172:SF35">
    <property type="entry name" value="MAJOR FACILITATOR SUPERFAMILY (MFS) PROFILE DOMAIN-CONTAINING PROTEIN"/>
    <property type="match status" value="1"/>
</dbReference>
<dbReference type="Gene3D" id="1.20.1250.20">
    <property type="entry name" value="MFS general substrate transporter like domains"/>
    <property type="match status" value="1"/>
</dbReference>
<sequence>MFEGAVIAIVRSQRADYGLQRVYGSIGGMISSPLSGVLIDYASRGKGYTDFRPAFYLYAVLKIASGALMLSIDLEFKQPAQNLLEDVIHVLKNIEMVALFIACFIMGTAWGYIESFLFWLLQDLGASRSLMGITITVGGVAGLPLLVLSGPIIRRLGHANVLFIGFVFYAIRLLGYSLIYNPWLCLIFEALESVTSSLSFTAAVTYAARLSSTTTDTSVQGLLGGLYYGVGKGAGSLIGGYLMKFFGTRQTYQIFAASTLFTGCVYFLFNKFYIRQRATSTVANDIYKKKPAVLDIECRETSKDKTEKAIPTIDITSKDAEKIETPNGKVEPETTVDHNKLVPDNIDGSSDSGVENPAYNDTENSAKDTKTQEKDK</sequence>
<evidence type="ECO:0000256" key="5">
    <source>
        <dbReference type="ARBA" id="ARBA00023136"/>
    </source>
</evidence>
<dbReference type="CDD" id="cd17335">
    <property type="entry name" value="MFS_MFSD6"/>
    <property type="match status" value="1"/>
</dbReference>
<name>A0ABQ7QZU8_PLUXY</name>
<proteinExistence type="inferred from homology"/>
<evidence type="ECO:0000256" key="2">
    <source>
        <dbReference type="ARBA" id="ARBA00005241"/>
    </source>
</evidence>
<evidence type="ECO:0000256" key="7">
    <source>
        <dbReference type="SAM" id="Phobius"/>
    </source>
</evidence>
<feature type="domain" description="Major facilitator superfamily associated" evidence="8">
    <location>
        <begin position="2"/>
        <end position="253"/>
    </location>
</feature>
<organism evidence="9 10">
    <name type="scientific">Plutella xylostella</name>
    <name type="common">Diamondback moth</name>
    <name type="synonym">Plutella maculipennis</name>
    <dbReference type="NCBI Taxonomy" id="51655"/>
    <lineage>
        <taxon>Eukaryota</taxon>
        <taxon>Metazoa</taxon>
        <taxon>Ecdysozoa</taxon>
        <taxon>Arthropoda</taxon>
        <taxon>Hexapoda</taxon>
        <taxon>Insecta</taxon>
        <taxon>Pterygota</taxon>
        <taxon>Neoptera</taxon>
        <taxon>Endopterygota</taxon>
        <taxon>Lepidoptera</taxon>
        <taxon>Glossata</taxon>
        <taxon>Ditrysia</taxon>
        <taxon>Yponomeutoidea</taxon>
        <taxon>Plutellidae</taxon>
        <taxon>Plutella</taxon>
    </lineage>
</organism>
<feature type="transmembrane region" description="Helical" evidence="7">
    <location>
        <begin position="55"/>
        <end position="76"/>
    </location>
</feature>
<keyword evidence="5 7" id="KW-0472">Membrane</keyword>
<protein>
    <recommendedName>
        <fullName evidence="8">Major facilitator superfamily associated domain-containing protein</fullName>
    </recommendedName>
</protein>
<dbReference type="Pfam" id="PF12832">
    <property type="entry name" value="MFS_1_like"/>
    <property type="match status" value="1"/>
</dbReference>
<dbReference type="SUPFAM" id="SSF103473">
    <property type="entry name" value="MFS general substrate transporter"/>
    <property type="match status" value="1"/>
</dbReference>
<feature type="transmembrane region" description="Helical" evidence="7">
    <location>
        <begin position="160"/>
        <end position="179"/>
    </location>
</feature>
<keyword evidence="4 7" id="KW-1133">Transmembrane helix</keyword>
<comment type="subcellular location">
    <subcellularLocation>
        <location evidence="1">Membrane</location>
        <topology evidence="1">Multi-pass membrane protein</topology>
    </subcellularLocation>
</comment>
<evidence type="ECO:0000313" key="9">
    <source>
        <dbReference type="EMBL" id="KAG7310569.1"/>
    </source>
</evidence>
<feature type="compositionally biased region" description="Polar residues" evidence="6">
    <location>
        <begin position="347"/>
        <end position="363"/>
    </location>
</feature>
<feature type="transmembrane region" description="Helical" evidence="7">
    <location>
        <begin position="97"/>
        <end position="121"/>
    </location>
</feature>
<gene>
    <name evidence="9" type="ORF">JYU34_003360</name>
</gene>
<dbReference type="InterPro" id="IPR051717">
    <property type="entry name" value="MFS_MFSD6"/>
</dbReference>
<evidence type="ECO:0000259" key="8">
    <source>
        <dbReference type="Pfam" id="PF12832"/>
    </source>
</evidence>
<feature type="compositionally biased region" description="Basic and acidic residues" evidence="6">
    <location>
        <begin position="317"/>
        <end position="341"/>
    </location>
</feature>
<evidence type="ECO:0000256" key="6">
    <source>
        <dbReference type="SAM" id="MobiDB-lite"/>
    </source>
</evidence>
<feature type="transmembrane region" description="Helical" evidence="7">
    <location>
        <begin position="127"/>
        <end position="148"/>
    </location>
</feature>
<feature type="transmembrane region" description="Helical" evidence="7">
    <location>
        <begin position="251"/>
        <end position="269"/>
    </location>
</feature>
<evidence type="ECO:0000313" key="10">
    <source>
        <dbReference type="Proteomes" id="UP000823941"/>
    </source>
</evidence>
<dbReference type="InterPro" id="IPR036259">
    <property type="entry name" value="MFS_trans_sf"/>
</dbReference>
<keyword evidence="3 7" id="KW-0812">Transmembrane</keyword>
<dbReference type="EMBL" id="JAHIBW010000005">
    <property type="protein sequence ID" value="KAG7310569.1"/>
    <property type="molecule type" value="Genomic_DNA"/>
</dbReference>
<evidence type="ECO:0000256" key="3">
    <source>
        <dbReference type="ARBA" id="ARBA00022692"/>
    </source>
</evidence>
<comment type="similarity">
    <text evidence="2">Belongs to the major facilitator superfamily. MFSD6 family.</text>
</comment>
<feature type="compositionally biased region" description="Basic and acidic residues" evidence="6">
    <location>
        <begin position="364"/>
        <end position="376"/>
    </location>
</feature>
<feature type="region of interest" description="Disordered" evidence="6">
    <location>
        <begin position="317"/>
        <end position="376"/>
    </location>
</feature>
<dbReference type="InterPro" id="IPR024989">
    <property type="entry name" value="MFS_assoc_dom"/>
</dbReference>
<dbReference type="Proteomes" id="UP000823941">
    <property type="component" value="Chromosome 5"/>
</dbReference>
<comment type="caution">
    <text evidence="9">The sequence shown here is derived from an EMBL/GenBank/DDBJ whole genome shotgun (WGS) entry which is preliminary data.</text>
</comment>
<keyword evidence="10" id="KW-1185">Reference proteome</keyword>
<accession>A0ABQ7QZU8</accession>
<reference evidence="9 10" key="1">
    <citation type="submission" date="2021-06" db="EMBL/GenBank/DDBJ databases">
        <title>A haploid diamondback moth (Plutella xylostella L.) genome assembly resolves 31 chromosomes and identifies a diamide resistance mutation.</title>
        <authorList>
            <person name="Ward C.M."/>
            <person name="Perry K.D."/>
            <person name="Baker G."/>
            <person name="Powis K."/>
            <person name="Heckel D.G."/>
            <person name="Baxter S.W."/>
        </authorList>
    </citation>
    <scope>NUCLEOTIDE SEQUENCE [LARGE SCALE GENOMIC DNA]</scope>
    <source>
        <strain evidence="9 10">LV</strain>
        <tissue evidence="9">Single pupa</tissue>
    </source>
</reference>
<feature type="transmembrane region" description="Helical" evidence="7">
    <location>
        <begin position="21"/>
        <end position="43"/>
    </location>
</feature>
<evidence type="ECO:0000256" key="4">
    <source>
        <dbReference type="ARBA" id="ARBA00022989"/>
    </source>
</evidence>
<dbReference type="PANTHER" id="PTHR16172">
    <property type="entry name" value="MAJOR FACILITATOR SUPERFAMILY DOMAIN-CONTAINING PROTEIN 6-LIKE"/>
    <property type="match status" value="1"/>
</dbReference>
<evidence type="ECO:0000256" key="1">
    <source>
        <dbReference type="ARBA" id="ARBA00004141"/>
    </source>
</evidence>